<organism evidence="2">
    <name type="scientific">marine sediment metagenome</name>
    <dbReference type="NCBI Taxonomy" id="412755"/>
    <lineage>
        <taxon>unclassified sequences</taxon>
        <taxon>metagenomes</taxon>
        <taxon>ecological metagenomes</taxon>
    </lineage>
</organism>
<evidence type="ECO:0000313" key="2">
    <source>
        <dbReference type="EMBL" id="GAG23102.1"/>
    </source>
</evidence>
<dbReference type="EMBL" id="BARS01031877">
    <property type="protein sequence ID" value="GAG23102.1"/>
    <property type="molecule type" value="Genomic_DNA"/>
</dbReference>
<reference evidence="2" key="1">
    <citation type="journal article" date="2014" name="Front. Microbiol.">
        <title>High frequency of phylogenetically diverse reductive dehalogenase-homologous genes in deep subseafloor sedimentary metagenomes.</title>
        <authorList>
            <person name="Kawai M."/>
            <person name="Futagami T."/>
            <person name="Toyoda A."/>
            <person name="Takaki Y."/>
            <person name="Nishi S."/>
            <person name="Hori S."/>
            <person name="Arai W."/>
            <person name="Tsubouchi T."/>
            <person name="Morono Y."/>
            <person name="Uchiyama I."/>
            <person name="Ito T."/>
            <person name="Fujiyama A."/>
            <person name="Inagaki F."/>
            <person name="Takami H."/>
        </authorList>
    </citation>
    <scope>NUCLEOTIDE SEQUENCE</scope>
    <source>
        <strain evidence="2">Expedition CK06-06</strain>
    </source>
</reference>
<gene>
    <name evidence="2" type="ORF">S01H1_49542</name>
</gene>
<accession>X0WIQ9</accession>
<evidence type="ECO:0000256" key="1">
    <source>
        <dbReference type="SAM" id="MobiDB-lite"/>
    </source>
</evidence>
<sequence length="101" mass="10935">SWSAIRADGEHIGSSFNEIGVDRDGKHVGNSFRDNNHGVFFVRASDDAHLRRNVLRNNDCTGCALPVVYSGGDGGDDRQFVSGNKPATMNYPANEDKVQGP</sequence>
<comment type="caution">
    <text evidence="2">The sequence shown here is derived from an EMBL/GenBank/DDBJ whole genome shotgun (WGS) entry which is preliminary data.</text>
</comment>
<name>X0WIQ9_9ZZZZ</name>
<feature type="region of interest" description="Disordered" evidence="1">
    <location>
        <begin position="72"/>
        <end position="101"/>
    </location>
</feature>
<protein>
    <submittedName>
        <fullName evidence="2">Uncharacterized protein</fullName>
    </submittedName>
</protein>
<proteinExistence type="predicted"/>
<dbReference type="AlphaFoldDB" id="X0WIQ9"/>
<feature type="non-terminal residue" evidence="2">
    <location>
        <position position="1"/>
    </location>
</feature>